<reference evidence="2 3" key="1">
    <citation type="journal article" date="2024" name="G3 (Bethesda)">
        <title>Genome assembly of Hibiscus sabdariffa L. provides insights into metabolisms of medicinal natural products.</title>
        <authorList>
            <person name="Kim T."/>
        </authorList>
    </citation>
    <scope>NUCLEOTIDE SEQUENCE [LARGE SCALE GENOMIC DNA]</scope>
    <source>
        <strain evidence="2">TK-2024</strain>
        <tissue evidence="2">Old leaves</tissue>
    </source>
</reference>
<keyword evidence="3" id="KW-1185">Reference proteome</keyword>
<feature type="region of interest" description="Disordered" evidence="1">
    <location>
        <begin position="34"/>
        <end position="79"/>
    </location>
</feature>
<evidence type="ECO:0000313" key="3">
    <source>
        <dbReference type="Proteomes" id="UP001472677"/>
    </source>
</evidence>
<protein>
    <submittedName>
        <fullName evidence="2">Uncharacterized protein</fullName>
    </submittedName>
</protein>
<feature type="compositionally biased region" description="Basic and acidic residues" evidence="1">
    <location>
        <begin position="67"/>
        <end position="79"/>
    </location>
</feature>
<gene>
    <name evidence="2" type="ORF">V6N12_053514</name>
</gene>
<evidence type="ECO:0000313" key="2">
    <source>
        <dbReference type="EMBL" id="KAK8532064.1"/>
    </source>
</evidence>
<dbReference type="Proteomes" id="UP001472677">
    <property type="component" value="Unassembled WGS sequence"/>
</dbReference>
<organism evidence="2 3">
    <name type="scientific">Hibiscus sabdariffa</name>
    <name type="common">roselle</name>
    <dbReference type="NCBI Taxonomy" id="183260"/>
    <lineage>
        <taxon>Eukaryota</taxon>
        <taxon>Viridiplantae</taxon>
        <taxon>Streptophyta</taxon>
        <taxon>Embryophyta</taxon>
        <taxon>Tracheophyta</taxon>
        <taxon>Spermatophyta</taxon>
        <taxon>Magnoliopsida</taxon>
        <taxon>eudicotyledons</taxon>
        <taxon>Gunneridae</taxon>
        <taxon>Pentapetalae</taxon>
        <taxon>rosids</taxon>
        <taxon>malvids</taxon>
        <taxon>Malvales</taxon>
        <taxon>Malvaceae</taxon>
        <taxon>Malvoideae</taxon>
        <taxon>Hibiscus</taxon>
    </lineage>
</organism>
<accession>A0ABR2D7U0</accession>
<name>A0ABR2D7U0_9ROSI</name>
<comment type="caution">
    <text evidence="2">The sequence shown here is derived from an EMBL/GenBank/DDBJ whole genome shotgun (WGS) entry which is preliminary data.</text>
</comment>
<evidence type="ECO:0000256" key="1">
    <source>
        <dbReference type="SAM" id="MobiDB-lite"/>
    </source>
</evidence>
<proteinExistence type="predicted"/>
<dbReference type="EMBL" id="JBBPBM010000034">
    <property type="protein sequence ID" value="KAK8532064.1"/>
    <property type="molecule type" value="Genomic_DNA"/>
</dbReference>
<sequence length="79" mass="8233">MDHDDYDGVSCVAAAVAAAASAVSATSAVDASFRPAPNNDSSPFLGLVPVSGPHRHRRRSLNFAPEAKTKEHDPNYAGL</sequence>